<gene>
    <name evidence="3" type="ORF">OZSIB_2913</name>
</gene>
<sequence length="564" mass="65631">MPSTNVLHTVTADFGSLIGNGRIYRVPPFQRDYSWTDEQWEDLWSDIKGLEEEKLHYMGYAVFQTEDDRNFTIIDGQQRFTTLSILALAVMQAIRELAEKGIEPKENQERVEELRRQFIGYKDPAALTTSSRLVLNRNNDDFYQSYLLRMRKPASTARLKPSERLMWEAFEYFGRMLAKDFPQATGSDLARFLNETIARQLIFTTMYVRDGLQAYKVFETLNARGVRLSAADLLKNYLFSIVDKERRADLPEAERQWQSINNSLGAEDFTVFLRHYWNSGHLLERQPTLFKAIQGEVKTADHVFALLEDLEKFAPLYAALQRPDDPQWTKEQKRSVLELDLFGVSQCYPLLFSAWRIMDPPAFARLLRICVVISFRYTVISNLACNEMERIYSRVAVEVNTGQRKTPAEIFRGLSTIYVEDRVFESNFSYKTIKTNGRRWKRLARYILFEIENRLNGTALDFDDPATTIEHILPENPGPEWEQAFPALDAEQDGYRLGNLTLLEETKNREVGNSSYTQKRAVYLTSAFKMTRETAAYDEWTPSTLQKRQERLAKIASQVWRIDV</sequence>
<feature type="domain" description="GmrSD restriction endonucleases C-terminal" evidence="2">
    <location>
        <begin position="419"/>
        <end position="555"/>
    </location>
</feature>
<name>A0A367ZRD8_9BACT</name>
<evidence type="ECO:0000259" key="1">
    <source>
        <dbReference type="Pfam" id="PF03235"/>
    </source>
</evidence>
<feature type="domain" description="GmrSD restriction endonucleases N-terminal" evidence="1">
    <location>
        <begin position="16"/>
        <end position="239"/>
    </location>
</feature>
<dbReference type="Pfam" id="PF07510">
    <property type="entry name" value="GmrSD_C"/>
    <property type="match status" value="1"/>
</dbReference>
<protein>
    <submittedName>
        <fullName evidence="3">RloF</fullName>
    </submittedName>
</protein>
<evidence type="ECO:0000313" key="4">
    <source>
        <dbReference type="Proteomes" id="UP000252355"/>
    </source>
</evidence>
<dbReference type="PANTHER" id="PTHR35149">
    <property type="entry name" value="SLL5132 PROTEIN"/>
    <property type="match status" value="1"/>
</dbReference>
<dbReference type="Pfam" id="PF03235">
    <property type="entry name" value="GmrSD_N"/>
    <property type="match status" value="1"/>
</dbReference>
<evidence type="ECO:0000313" key="3">
    <source>
        <dbReference type="EMBL" id="RCK80600.1"/>
    </source>
</evidence>
<evidence type="ECO:0000259" key="2">
    <source>
        <dbReference type="Pfam" id="PF07510"/>
    </source>
</evidence>
<dbReference type="PANTHER" id="PTHR35149:SF2">
    <property type="entry name" value="DUF262 DOMAIN-CONTAINING PROTEIN"/>
    <property type="match status" value="1"/>
</dbReference>
<reference evidence="3 4" key="1">
    <citation type="submission" date="2018-05" db="EMBL/GenBank/DDBJ databases">
        <title>A metagenomic window into the 2 km-deep terrestrial subsurface aquifer revealed taxonomically and functionally diverse microbial community comprising novel uncultured bacterial lineages.</title>
        <authorList>
            <person name="Kadnikov V.V."/>
            <person name="Mardanov A.V."/>
            <person name="Beletsky A.V."/>
            <person name="Banks D."/>
            <person name="Pimenov N.V."/>
            <person name="Frank Y.A."/>
            <person name="Karnachuk O.V."/>
            <person name="Ravin N.V."/>
        </authorList>
    </citation>
    <scope>NUCLEOTIDE SEQUENCE [LARGE SCALE GENOMIC DNA]</scope>
    <source>
        <strain evidence="3">BY5</strain>
    </source>
</reference>
<organism evidence="3 4">
    <name type="scientific">Candidatus Ozemobacter sibiricus</name>
    <dbReference type="NCBI Taxonomy" id="2268124"/>
    <lineage>
        <taxon>Bacteria</taxon>
        <taxon>Candidatus Ozemobacteria</taxon>
        <taxon>Candidatus Ozemobacterales</taxon>
        <taxon>Candidatus Ozemobacteraceae</taxon>
        <taxon>Candidatus Ozemobacter</taxon>
    </lineage>
</organism>
<proteinExistence type="predicted"/>
<dbReference type="Proteomes" id="UP000252355">
    <property type="component" value="Unassembled WGS sequence"/>
</dbReference>
<comment type="caution">
    <text evidence="3">The sequence shown here is derived from an EMBL/GenBank/DDBJ whole genome shotgun (WGS) entry which is preliminary data.</text>
</comment>
<dbReference type="InterPro" id="IPR004919">
    <property type="entry name" value="GmrSD_N"/>
</dbReference>
<dbReference type="AlphaFoldDB" id="A0A367ZRD8"/>
<accession>A0A367ZRD8</accession>
<dbReference type="InterPro" id="IPR011089">
    <property type="entry name" value="GmrSD_C"/>
</dbReference>
<dbReference type="EMBL" id="QOQW01000005">
    <property type="protein sequence ID" value="RCK80600.1"/>
    <property type="molecule type" value="Genomic_DNA"/>
</dbReference>